<evidence type="ECO:0000256" key="1">
    <source>
        <dbReference type="SAM" id="Phobius"/>
    </source>
</evidence>
<evidence type="ECO:0000259" key="2">
    <source>
        <dbReference type="Pfam" id="PF10756"/>
    </source>
</evidence>
<accession>A0ABZ2PIS1</accession>
<proteinExistence type="predicted"/>
<dbReference type="Proteomes" id="UP001432000">
    <property type="component" value="Chromosome"/>
</dbReference>
<dbReference type="RefSeq" id="WP_338887713.1">
    <property type="nucleotide sequence ID" value="NZ_CP147846.1"/>
</dbReference>
<sequence length="161" mass="18108">MWIKPVDNLSDDPQGVDEQRWATPMPAVFALAFGGFALVIAAILTDTDPAGRFLVTVAALGLWIIAGLAAYQRPRLWMNDSTVSMKRLTGVQTYRREEIVRIKTVKYPRLGRRVPMLEMDVRRAGEDDDRLVIFGRWDLGTNPQDVYDALERGGFVPEASQ</sequence>
<organism evidence="3 4">
    <name type="scientific">Rhodococcus sovatensis</name>
    <dbReference type="NCBI Taxonomy" id="1805840"/>
    <lineage>
        <taxon>Bacteria</taxon>
        <taxon>Bacillati</taxon>
        <taxon>Actinomycetota</taxon>
        <taxon>Actinomycetes</taxon>
        <taxon>Mycobacteriales</taxon>
        <taxon>Nocardiaceae</taxon>
        <taxon>Rhodococcus</taxon>
    </lineage>
</organism>
<name>A0ABZ2PIS1_9NOCA</name>
<keyword evidence="1" id="KW-0472">Membrane</keyword>
<dbReference type="EMBL" id="CP147846">
    <property type="protein sequence ID" value="WXG67882.1"/>
    <property type="molecule type" value="Genomic_DNA"/>
</dbReference>
<feature type="domain" description="Low molecular weight protein antigen 6 PH" evidence="2">
    <location>
        <begin position="73"/>
        <end position="152"/>
    </location>
</feature>
<dbReference type="InterPro" id="IPR019692">
    <property type="entry name" value="CFP-6_PH"/>
</dbReference>
<feature type="transmembrane region" description="Helical" evidence="1">
    <location>
        <begin position="21"/>
        <end position="44"/>
    </location>
</feature>
<evidence type="ECO:0000313" key="4">
    <source>
        <dbReference type="Proteomes" id="UP001432000"/>
    </source>
</evidence>
<keyword evidence="1" id="KW-0812">Transmembrane</keyword>
<protein>
    <submittedName>
        <fullName evidence="3">PH domain-containing protein</fullName>
    </submittedName>
</protein>
<reference evidence="3 4" key="1">
    <citation type="submission" date="2024-03" db="EMBL/GenBank/DDBJ databases">
        <title>Natural products discovery in diverse microorganisms through a two-stage MS feature dereplication strategy.</title>
        <authorList>
            <person name="Zhang R."/>
        </authorList>
    </citation>
    <scope>NUCLEOTIDE SEQUENCE [LARGE SCALE GENOMIC DNA]</scope>
    <source>
        <strain evidence="3 4">18930</strain>
    </source>
</reference>
<evidence type="ECO:0000313" key="3">
    <source>
        <dbReference type="EMBL" id="WXG67882.1"/>
    </source>
</evidence>
<keyword evidence="4" id="KW-1185">Reference proteome</keyword>
<dbReference type="Pfam" id="PF10756">
    <property type="entry name" value="bPH_6"/>
    <property type="match status" value="1"/>
</dbReference>
<gene>
    <name evidence="3" type="ORF">WDS16_22080</name>
</gene>
<keyword evidence="1" id="KW-1133">Transmembrane helix</keyword>
<feature type="transmembrane region" description="Helical" evidence="1">
    <location>
        <begin position="50"/>
        <end position="71"/>
    </location>
</feature>